<organism evidence="4 5">
    <name type="scientific">Lederbergia ruris</name>
    <dbReference type="NCBI Taxonomy" id="217495"/>
    <lineage>
        <taxon>Bacteria</taxon>
        <taxon>Bacillati</taxon>
        <taxon>Bacillota</taxon>
        <taxon>Bacilli</taxon>
        <taxon>Bacillales</taxon>
        <taxon>Bacillaceae</taxon>
        <taxon>Lederbergia</taxon>
    </lineage>
</organism>
<dbReference type="CDD" id="cd02966">
    <property type="entry name" value="TlpA_like_family"/>
    <property type="match status" value="1"/>
</dbReference>
<dbReference type="PROSITE" id="PS51352">
    <property type="entry name" value="THIOREDOXIN_2"/>
    <property type="match status" value="1"/>
</dbReference>
<keyword evidence="5" id="KW-1185">Reference proteome</keyword>
<keyword evidence="2" id="KW-0175">Coiled coil</keyword>
<dbReference type="Pfam" id="PF00578">
    <property type="entry name" value="AhpC-TSA"/>
    <property type="match status" value="1"/>
</dbReference>
<dbReference type="PANTHER" id="PTHR42852:SF1">
    <property type="entry name" value="THIOREDOXIN-LIKE PROTEIN YNEN"/>
    <property type="match status" value="1"/>
</dbReference>
<keyword evidence="1" id="KW-1015">Disulfide bond</keyword>
<dbReference type="RefSeq" id="WP_212966633.1">
    <property type="nucleotide sequence ID" value="NZ_BORB01000023.1"/>
</dbReference>
<evidence type="ECO:0000256" key="2">
    <source>
        <dbReference type="SAM" id="Coils"/>
    </source>
</evidence>
<dbReference type="InterPro" id="IPR050553">
    <property type="entry name" value="Thioredoxin_ResA/DsbE_sf"/>
</dbReference>
<dbReference type="PANTHER" id="PTHR42852">
    <property type="entry name" value="THIOL:DISULFIDE INTERCHANGE PROTEIN DSBE"/>
    <property type="match status" value="1"/>
</dbReference>
<feature type="domain" description="Thioredoxin" evidence="3">
    <location>
        <begin position="59"/>
        <end position="203"/>
    </location>
</feature>
<protein>
    <submittedName>
        <fullName evidence="4">Thiol:disulfide interchange protein tlpA</fullName>
    </submittedName>
</protein>
<dbReference type="InterPro" id="IPR013766">
    <property type="entry name" value="Thioredoxin_domain"/>
</dbReference>
<dbReference type="InterPro" id="IPR000866">
    <property type="entry name" value="AhpC/TSA"/>
</dbReference>
<proteinExistence type="predicted"/>
<dbReference type="InterPro" id="IPR017937">
    <property type="entry name" value="Thioredoxin_CS"/>
</dbReference>
<dbReference type="InterPro" id="IPR036249">
    <property type="entry name" value="Thioredoxin-like_sf"/>
</dbReference>
<dbReference type="Proteomes" id="UP000679950">
    <property type="component" value="Unassembled WGS sequence"/>
</dbReference>
<dbReference type="PROSITE" id="PS00194">
    <property type="entry name" value="THIOREDOXIN_1"/>
    <property type="match status" value="1"/>
</dbReference>
<evidence type="ECO:0000313" key="5">
    <source>
        <dbReference type="Proteomes" id="UP000679950"/>
    </source>
</evidence>
<dbReference type="SUPFAM" id="SSF52833">
    <property type="entry name" value="Thioredoxin-like"/>
    <property type="match status" value="1"/>
</dbReference>
<reference evidence="4 5" key="1">
    <citation type="submission" date="2021-03" db="EMBL/GenBank/DDBJ databases">
        <title>Antimicrobial resistance genes in bacteria isolated from Japanese honey, and their potential for conferring macrolide and lincosamide resistance in the American foulbrood pathogen Paenibacillus larvae.</title>
        <authorList>
            <person name="Okamoto M."/>
            <person name="Kumagai M."/>
            <person name="Kanamori H."/>
            <person name="Takamatsu D."/>
        </authorList>
    </citation>
    <scope>NUCLEOTIDE SEQUENCE [LARGE SCALE GENOMIC DNA]</scope>
    <source>
        <strain evidence="4 5">J8TS2</strain>
    </source>
</reference>
<gene>
    <name evidence="4" type="ORF">J8TS2_27420</name>
</gene>
<comment type="caution">
    <text evidence="4">The sequence shown here is derived from an EMBL/GenBank/DDBJ whole genome shotgun (WGS) entry which is preliminary data.</text>
</comment>
<dbReference type="Gene3D" id="3.40.30.10">
    <property type="entry name" value="Glutaredoxin"/>
    <property type="match status" value="1"/>
</dbReference>
<accession>A0ABQ4KLZ0</accession>
<dbReference type="EMBL" id="BORB01000023">
    <property type="protein sequence ID" value="GIN58423.1"/>
    <property type="molecule type" value="Genomic_DNA"/>
</dbReference>
<sequence>MTKKIFGFTLLAILAGVLVINIVQETQAKKEVEENQEQILQKRLEAATETTVDGMGEGLSTGDIPPDFELETISGEKIRLSDLNGKKVLLNFWATWCPPCKAEMPHMEKFYKEKAEKYDIEILAVNLTSAERVRNKRDKVEEFVDDYKLTFPVLLDEDGMAGDQYQVIGIPTTYFINSNGLLEKRIVGPMDEEMMEKLVKGLK</sequence>
<name>A0ABQ4KLZ0_9BACI</name>
<evidence type="ECO:0000313" key="4">
    <source>
        <dbReference type="EMBL" id="GIN58423.1"/>
    </source>
</evidence>
<evidence type="ECO:0000256" key="1">
    <source>
        <dbReference type="ARBA" id="ARBA00023157"/>
    </source>
</evidence>
<evidence type="ECO:0000259" key="3">
    <source>
        <dbReference type="PROSITE" id="PS51352"/>
    </source>
</evidence>
<feature type="coiled-coil region" evidence="2">
    <location>
        <begin position="22"/>
        <end position="50"/>
    </location>
</feature>